<dbReference type="InterPro" id="IPR027417">
    <property type="entry name" value="P-loop_NTPase"/>
</dbReference>
<evidence type="ECO:0000259" key="1">
    <source>
        <dbReference type="Pfam" id="PF01926"/>
    </source>
</evidence>
<dbReference type="Proteomes" id="UP000298030">
    <property type="component" value="Unassembled WGS sequence"/>
</dbReference>
<evidence type="ECO:0000313" key="3">
    <source>
        <dbReference type="Proteomes" id="UP000298030"/>
    </source>
</evidence>
<dbReference type="GO" id="GO:0005525">
    <property type="term" value="F:GTP binding"/>
    <property type="evidence" value="ECO:0007669"/>
    <property type="project" value="InterPro"/>
</dbReference>
<dbReference type="OrthoDB" id="2846732at2759"/>
<organism evidence="2 3">
    <name type="scientific">Coprinellus micaceus</name>
    <name type="common">Glistening ink-cap mushroom</name>
    <name type="synonym">Coprinus micaceus</name>
    <dbReference type="NCBI Taxonomy" id="71717"/>
    <lineage>
        <taxon>Eukaryota</taxon>
        <taxon>Fungi</taxon>
        <taxon>Dikarya</taxon>
        <taxon>Basidiomycota</taxon>
        <taxon>Agaricomycotina</taxon>
        <taxon>Agaricomycetes</taxon>
        <taxon>Agaricomycetidae</taxon>
        <taxon>Agaricales</taxon>
        <taxon>Agaricineae</taxon>
        <taxon>Psathyrellaceae</taxon>
        <taxon>Coprinellus</taxon>
    </lineage>
</organism>
<name>A0A4Y7TRE5_COPMI</name>
<sequence>MAEPNDLAILLWGLSSSGKSTFVNWAIAKDPPKERDTPAEVRTRMTSKTCQTQEVILHTVSRKVGRKVVIVDTPGFDHSTLSDAEIFEMIVDWFRDLRNRRITVCGILYLHDISCQWITPIMRLDFQVLTKACGPEALNQGFVKFVTTKWEEVPESRGLARQKEVEEAMWASLGAKGARLLSAEDAQQLVEETVSRMCIDHAHGGLLLQIQNELAKPGVGWMGTAAGRCLLSATQPQPRRKGRTGKAGAIQAVTDDPAEEVLSARRLAIMPPTSGESSQDTKRRKIRRLLHVGISQASDHYWKYHTAVHWGLLKDW</sequence>
<dbReference type="EMBL" id="QPFP01000005">
    <property type="protein sequence ID" value="TEB36736.1"/>
    <property type="molecule type" value="Genomic_DNA"/>
</dbReference>
<proteinExistence type="predicted"/>
<accession>A0A4Y7TRE5</accession>
<evidence type="ECO:0000313" key="2">
    <source>
        <dbReference type="EMBL" id="TEB36736.1"/>
    </source>
</evidence>
<dbReference type="SUPFAM" id="SSF52540">
    <property type="entry name" value="P-loop containing nucleoside triphosphate hydrolases"/>
    <property type="match status" value="1"/>
</dbReference>
<comment type="caution">
    <text evidence="2">The sequence shown here is derived from an EMBL/GenBank/DDBJ whole genome shotgun (WGS) entry which is preliminary data.</text>
</comment>
<dbReference type="AlphaFoldDB" id="A0A4Y7TRE5"/>
<protein>
    <recommendedName>
        <fullName evidence="1">G domain-containing protein</fullName>
    </recommendedName>
</protein>
<keyword evidence="3" id="KW-1185">Reference proteome</keyword>
<gene>
    <name evidence="2" type="ORF">FA13DRAFT_1787101</name>
</gene>
<dbReference type="InterPro" id="IPR006073">
    <property type="entry name" value="GTP-bd"/>
</dbReference>
<dbReference type="Gene3D" id="3.40.50.300">
    <property type="entry name" value="P-loop containing nucleotide triphosphate hydrolases"/>
    <property type="match status" value="1"/>
</dbReference>
<dbReference type="Pfam" id="PF01926">
    <property type="entry name" value="MMR_HSR1"/>
    <property type="match status" value="1"/>
</dbReference>
<reference evidence="2 3" key="1">
    <citation type="journal article" date="2019" name="Nat. Ecol. Evol.">
        <title>Megaphylogeny resolves global patterns of mushroom evolution.</title>
        <authorList>
            <person name="Varga T."/>
            <person name="Krizsan K."/>
            <person name="Foldi C."/>
            <person name="Dima B."/>
            <person name="Sanchez-Garcia M."/>
            <person name="Sanchez-Ramirez S."/>
            <person name="Szollosi G.J."/>
            <person name="Szarkandi J.G."/>
            <person name="Papp V."/>
            <person name="Albert L."/>
            <person name="Andreopoulos W."/>
            <person name="Angelini C."/>
            <person name="Antonin V."/>
            <person name="Barry K.W."/>
            <person name="Bougher N.L."/>
            <person name="Buchanan P."/>
            <person name="Buyck B."/>
            <person name="Bense V."/>
            <person name="Catcheside P."/>
            <person name="Chovatia M."/>
            <person name="Cooper J."/>
            <person name="Damon W."/>
            <person name="Desjardin D."/>
            <person name="Finy P."/>
            <person name="Geml J."/>
            <person name="Haridas S."/>
            <person name="Hughes K."/>
            <person name="Justo A."/>
            <person name="Karasinski D."/>
            <person name="Kautmanova I."/>
            <person name="Kiss B."/>
            <person name="Kocsube S."/>
            <person name="Kotiranta H."/>
            <person name="LaButti K.M."/>
            <person name="Lechner B.E."/>
            <person name="Liimatainen K."/>
            <person name="Lipzen A."/>
            <person name="Lukacs Z."/>
            <person name="Mihaltcheva S."/>
            <person name="Morgado L.N."/>
            <person name="Niskanen T."/>
            <person name="Noordeloos M.E."/>
            <person name="Ohm R.A."/>
            <person name="Ortiz-Santana B."/>
            <person name="Ovrebo C."/>
            <person name="Racz N."/>
            <person name="Riley R."/>
            <person name="Savchenko A."/>
            <person name="Shiryaev A."/>
            <person name="Soop K."/>
            <person name="Spirin V."/>
            <person name="Szebenyi C."/>
            <person name="Tomsovsky M."/>
            <person name="Tulloss R.E."/>
            <person name="Uehling J."/>
            <person name="Grigoriev I.V."/>
            <person name="Vagvolgyi C."/>
            <person name="Papp T."/>
            <person name="Martin F.M."/>
            <person name="Miettinen O."/>
            <person name="Hibbett D.S."/>
            <person name="Nagy L.G."/>
        </authorList>
    </citation>
    <scope>NUCLEOTIDE SEQUENCE [LARGE SCALE GENOMIC DNA]</scope>
    <source>
        <strain evidence="2 3">FP101781</strain>
    </source>
</reference>
<dbReference type="STRING" id="71717.A0A4Y7TRE5"/>
<feature type="domain" description="G" evidence="1">
    <location>
        <begin position="9"/>
        <end position="96"/>
    </location>
</feature>